<dbReference type="PANTHER" id="PTHR44329">
    <property type="entry name" value="SERINE/THREONINE-PROTEIN KINASE TNNI3K-RELATED"/>
    <property type="match status" value="1"/>
</dbReference>
<keyword evidence="2" id="KW-0418">Kinase</keyword>
<dbReference type="InterPro" id="IPR008266">
    <property type="entry name" value="Tyr_kinase_AS"/>
</dbReference>
<dbReference type="GO" id="GO:0004674">
    <property type="term" value="F:protein serine/threonine kinase activity"/>
    <property type="evidence" value="ECO:0007669"/>
    <property type="project" value="TreeGrafter"/>
</dbReference>
<dbReference type="GO" id="GO:0005524">
    <property type="term" value="F:ATP binding"/>
    <property type="evidence" value="ECO:0007669"/>
    <property type="project" value="InterPro"/>
</dbReference>
<protein>
    <submittedName>
        <fullName evidence="2">Kinase-like protein</fullName>
    </submittedName>
</protein>
<evidence type="ECO:0000313" key="3">
    <source>
        <dbReference type="Proteomes" id="UP000053477"/>
    </source>
</evidence>
<dbReference type="InterPro" id="IPR000719">
    <property type="entry name" value="Prot_kinase_dom"/>
</dbReference>
<dbReference type="Pfam" id="PF07714">
    <property type="entry name" value="PK_Tyr_Ser-Thr"/>
    <property type="match status" value="1"/>
</dbReference>
<keyword evidence="3" id="KW-1185">Reference proteome</keyword>
<dbReference type="Gene3D" id="1.10.510.10">
    <property type="entry name" value="Transferase(Phosphotransferase) domain 1"/>
    <property type="match status" value="1"/>
</dbReference>
<sequence>MYNRCYLWLQHRNLRGNDLTKIKRFRTKYIDASLWRRQKVIGHGNWEASRYDPKEAREFEDHQEVTVRKPKAHRQLYRNVRVQMIDEEPELARTAENLLNKLVELTGILPDGLFVNGVKRLGDNPVAGGGFADVWKGEIRGTSVALKVIRVYDLDIEFQKDCYKEVIVWRNICHPNVMPFIGVNVDIFKPRIALISPWMDNGHMLCYLKKHPGADRQKMIYEISLGLHYLHSRRPKVIHGDLRANNVLIDDLGCARIGDFGLVRIEDTLTSKAGSSFSGCGSLRWQAPELLCPFLFDLRGAPCRITEQTDIYAFACVCLEAFTGQPPFAHLREPAVVSEVGFLGKHPSRPGELGEDGSVQDAIWSVMSSCWSRQPSERPSSSQVAETLETISTRFALSSS</sequence>
<name>A0A0H2RIY3_9AGAM</name>
<dbReference type="STRING" id="27342.A0A0H2RIY3"/>
<dbReference type="InterPro" id="IPR011009">
    <property type="entry name" value="Kinase-like_dom_sf"/>
</dbReference>
<dbReference type="SUPFAM" id="SSF56112">
    <property type="entry name" value="Protein kinase-like (PK-like)"/>
    <property type="match status" value="1"/>
</dbReference>
<dbReference type="PROSITE" id="PS00109">
    <property type="entry name" value="PROTEIN_KINASE_TYR"/>
    <property type="match status" value="1"/>
</dbReference>
<reference evidence="2 3" key="1">
    <citation type="submission" date="2015-04" db="EMBL/GenBank/DDBJ databases">
        <title>Complete genome sequence of Schizopora paradoxa KUC8140, a cosmopolitan wood degrader in East Asia.</title>
        <authorList>
            <consortium name="DOE Joint Genome Institute"/>
            <person name="Min B."/>
            <person name="Park H."/>
            <person name="Jang Y."/>
            <person name="Kim J.-J."/>
            <person name="Kim K.H."/>
            <person name="Pangilinan J."/>
            <person name="Lipzen A."/>
            <person name="Riley R."/>
            <person name="Grigoriev I.V."/>
            <person name="Spatafora J.W."/>
            <person name="Choi I.-G."/>
        </authorList>
    </citation>
    <scope>NUCLEOTIDE SEQUENCE [LARGE SCALE GENOMIC DNA]</scope>
    <source>
        <strain evidence="2 3">KUC8140</strain>
    </source>
</reference>
<feature type="domain" description="Protein kinase" evidence="1">
    <location>
        <begin position="120"/>
        <end position="391"/>
    </location>
</feature>
<dbReference type="InParanoid" id="A0A0H2RIY3"/>
<organism evidence="2 3">
    <name type="scientific">Schizopora paradoxa</name>
    <dbReference type="NCBI Taxonomy" id="27342"/>
    <lineage>
        <taxon>Eukaryota</taxon>
        <taxon>Fungi</taxon>
        <taxon>Dikarya</taxon>
        <taxon>Basidiomycota</taxon>
        <taxon>Agaricomycotina</taxon>
        <taxon>Agaricomycetes</taxon>
        <taxon>Hymenochaetales</taxon>
        <taxon>Schizoporaceae</taxon>
        <taxon>Schizopora</taxon>
    </lineage>
</organism>
<evidence type="ECO:0000313" key="2">
    <source>
        <dbReference type="EMBL" id="KLO11587.1"/>
    </source>
</evidence>
<dbReference type="InterPro" id="IPR001245">
    <property type="entry name" value="Ser-Thr/Tyr_kinase_cat_dom"/>
</dbReference>
<dbReference type="PROSITE" id="PS50011">
    <property type="entry name" value="PROTEIN_KINASE_DOM"/>
    <property type="match status" value="1"/>
</dbReference>
<dbReference type="EMBL" id="KQ085996">
    <property type="protein sequence ID" value="KLO11587.1"/>
    <property type="molecule type" value="Genomic_DNA"/>
</dbReference>
<evidence type="ECO:0000259" key="1">
    <source>
        <dbReference type="PROSITE" id="PS50011"/>
    </source>
</evidence>
<keyword evidence="2" id="KW-0808">Transferase</keyword>
<dbReference type="OrthoDB" id="4062651at2759"/>
<accession>A0A0H2RIY3</accession>
<gene>
    <name evidence="2" type="ORF">SCHPADRAFT_462430</name>
</gene>
<dbReference type="AlphaFoldDB" id="A0A0H2RIY3"/>
<dbReference type="InterPro" id="IPR051681">
    <property type="entry name" value="Ser/Thr_Kinases-Pseudokinases"/>
</dbReference>
<proteinExistence type="predicted"/>
<dbReference type="Proteomes" id="UP000053477">
    <property type="component" value="Unassembled WGS sequence"/>
</dbReference>